<proteinExistence type="predicted"/>
<organism evidence="1 2">
    <name type="scientific">Limnospira platensis NIES-46</name>
    <dbReference type="NCBI Taxonomy" id="1236695"/>
    <lineage>
        <taxon>Bacteria</taxon>
        <taxon>Bacillati</taxon>
        <taxon>Cyanobacteriota</taxon>
        <taxon>Cyanophyceae</taxon>
        <taxon>Oscillatoriophycideae</taxon>
        <taxon>Oscillatoriales</taxon>
        <taxon>Sirenicapillariaceae</taxon>
        <taxon>Limnospira</taxon>
    </lineage>
</organism>
<accession>A0A5M3T1Y3</accession>
<name>A0A5M3T1Y3_LIMPL</name>
<comment type="caution">
    <text evidence="1">The sequence shown here is derived from an EMBL/GenBank/DDBJ whole genome shotgun (WGS) entry which is preliminary data.</text>
</comment>
<sequence>MRKYIIFRADKGEPGWKERKLQHTQGLTRILAEHFDSSDQPIPELGYRPREFIRIDGLHNPTEHGYSTHYRQGDWEVTRVESYSPDVSMAEFDMIVICFCKYSPVNGPVQPMPERRVSVDGFAGDEKRLEQWHESQKKPTEV</sequence>
<dbReference type="RefSeq" id="WP_006617497.1">
    <property type="nucleotide sequence ID" value="NZ_BIMW01000075.1"/>
</dbReference>
<dbReference type="GeneID" id="301682524"/>
<gene>
    <name evidence="1" type="ORF">NIES46_16660</name>
</gene>
<reference evidence="1 2" key="1">
    <citation type="journal article" date="2019" name="J Genomics">
        <title>The Draft Genome of a Hydrogen-producing Cyanobacterium, Arthrospira platensis NIES-46.</title>
        <authorList>
            <person name="Suzuki S."/>
            <person name="Yamaguchi H."/>
            <person name="Kawachi M."/>
        </authorList>
    </citation>
    <scope>NUCLEOTIDE SEQUENCE [LARGE SCALE GENOMIC DNA]</scope>
    <source>
        <strain evidence="1 2">NIES-46</strain>
    </source>
</reference>
<keyword evidence="2" id="KW-1185">Reference proteome</keyword>
<dbReference type="Proteomes" id="UP000326169">
    <property type="component" value="Unassembled WGS sequence"/>
</dbReference>
<protein>
    <submittedName>
        <fullName evidence="1">Uncharacterized protein</fullName>
    </submittedName>
</protein>
<evidence type="ECO:0000313" key="2">
    <source>
        <dbReference type="Proteomes" id="UP000326169"/>
    </source>
</evidence>
<evidence type="ECO:0000313" key="1">
    <source>
        <dbReference type="EMBL" id="GCE93614.1"/>
    </source>
</evidence>
<dbReference type="EMBL" id="BIMW01000075">
    <property type="protein sequence ID" value="GCE93614.1"/>
    <property type="molecule type" value="Genomic_DNA"/>
</dbReference>